<name>A0A7N0T7P1_KALFE</name>
<evidence type="ECO:0000256" key="3">
    <source>
        <dbReference type="ARBA" id="ARBA00022821"/>
    </source>
</evidence>
<sequence length="221" mass="24656">MEGAGLTFVLNKLSDLLERQVGLIAGAEDEIRSLRDHLSLLSIFLEGINAQSDGTTPTVDQLVDQLRRVSWKAEDVVDQYILDVARHERKKYVKKFFTGSGLVSSKGELAKQSQDIKNTIEDILTNKERFGVQLDYGTSSYMTAQQNDKNALDQMRRNVGEENVVGFDQQTCEVMEMLMPKGGVEAKELRVVSIIGMGGLGKSTLARKIFTSMEIEMLFVT</sequence>
<evidence type="ECO:0000313" key="6">
    <source>
        <dbReference type="EnsemblPlants" id="Kaladp0024s0736.1.v1.1.CDS.1"/>
    </source>
</evidence>
<keyword evidence="3" id="KW-0611">Plant defense</keyword>
<reference evidence="6" key="1">
    <citation type="submission" date="2021-01" db="UniProtKB">
        <authorList>
            <consortium name="EnsemblPlants"/>
        </authorList>
    </citation>
    <scope>IDENTIFICATION</scope>
</reference>
<proteinExistence type="predicted"/>
<evidence type="ECO:0000259" key="4">
    <source>
        <dbReference type="Pfam" id="PF00931"/>
    </source>
</evidence>
<feature type="domain" description="NB-ARC" evidence="4">
    <location>
        <begin position="173"/>
        <end position="216"/>
    </location>
</feature>
<dbReference type="InterPro" id="IPR027417">
    <property type="entry name" value="P-loop_NTPase"/>
</dbReference>
<dbReference type="InterPro" id="IPR041118">
    <property type="entry name" value="Rx_N"/>
</dbReference>
<dbReference type="CDD" id="cd14798">
    <property type="entry name" value="RX-CC_like"/>
    <property type="match status" value="1"/>
</dbReference>
<keyword evidence="2" id="KW-0547">Nucleotide-binding</keyword>
<feature type="domain" description="Disease resistance N-terminal" evidence="5">
    <location>
        <begin position="6"/>
        <end position="93"/>
    </location>
</feature>
<dbReference type="InterPro" id="IPR038005">
    <property type="entry name" value="RX-like_CC"/>
</dbReference>
<dbReference type="GO" id="GO:0006952">
    <property type="term" value="P:defense response"/>
    <property type="evidence" value="ECO:0007669"/>
    <property type="project" value="UniProtKB-KW"/>
</dbReference>
<organism evidence="6 7">
    <name type="scientific">Kalanchoe fedtschenkoi</name>
    <name type="common">Lavender scallops</name>
    <name type="synonym">South American air plant</name>
    <dbReference type="NCBI Taxonomy" id="63787"/>
    <lineage>
        <taxon>Eukaryota</taxon>
        <taxon>Viridiplantae</taxon>
        <taxon>Streptophyta</taxon>
        <taxon>Embryophyta</taxon>
        <taxon>Tracheophyta</taxon>
        <taxon>Spermatophyta</taxon>
        <taxon>Magnoliopsida</taxon>
        <taxon>eudicotyledons</taxon>
        <taxon>Gunneridae</taxon>
        <taxon>Pentapetalae</taxon>
        <taxon>Saxifragales</taxon>
        <taxon>Crassulaceae</taxon>
        <taxon>Kalanchoe</taxon>
    </lineage>
</organism>
<evidence type="ECO:0000259" key="5">
    <source>
        <dbReference type="Pfam" id="PF18052"/>
    </source>
</evidence>
<evidence type="ECO:0000256" key="2">
    <source>
        <dbReference type="ARBA" id="ARBA00022741"/>
    </source>
</evidence>
<dbReference type="Pfam" id="PF18052">
    <property type="entry name" value="Rx_N"/>
    <property type="match status" value="1"/>
</dbReference>
<protein>
    <submittedName>
        <fullName evidence="6">Uncharacterized protein</fullName>
    </submittedName>
</protein>
<keyword evidence="1" id="KW-0677">Repeat</keyword>
<dbReference type="SUPFAM" id="SSF52540">
    <property type="entry name" value="P-loop containing nucleoside triphosphate hydrolases"/>
    <property type="match status" value="1"/>
</dbReference>
<evidence type="ECO:0000313" key="7">
    <source>
        <dbReference type="Proteomes" id="UP000594263"/>
    </source>
</evidence>
<dbReference type="Gene3D" id="1.20.5.4130">
    <property type="match status" value="1"/>
</dbReference>
<dbReference type="InterPro" id="IPR002182">
    <property type="entry name" value="NB-ARC"/>
</dbReference>
<dbReference type="Gramene" id="Kaladp0024s0736.1.v1.1">
    <property type="protein sequence ID" value="Kaladp0024s0736.1.v1.1.CDS.1"/>
    <property type="gene ID" value="Kaladp0024s0736.v1.1"/>
</dbReference>
<dbReference type="OMA" id="WIYVSSK"/>
<dbReference type="Gene3D" id="3.40.50.300">
    <property type="entry name" value="P-loop containing nucleotide triphosphate hydrolases"/>
    <property type="match status" value="1"/>
</dbReference>
<dbReference type="PANTHER" id="PTHR19338:SF73">
    <property type="entry name" value="DISEASE RESISTANCE PROTEIN RGA2-LIKE"/>
    <property type="match status" value="1"/>
</dbReference>
<keyword evidence="7" id="KW-1185">Reference proteome</keyword>
<dbReference type="PANTHER" id="PTHR19338">
    <property type="entry name" value="TRANSLOCASE OF INNER MITOCHONDRIAL MEMBRANE 13 HOMOLOG"/>
    <property type="match status" value="1"/>
</dbReference>
<accession>A0A7N0T7P1</accession>
<dbReference type="EnsemblPlants" id="Kaladp0024s0736.1.v1.1">
    <property type="protein sequence ID" value="Kaladp0024s0736.1.v1.1.CDS.1"/>
    <property type="gene ID" value="Kaladp0024s0736.v1.1"/>
</dbReference>
<dbReference type="GO" id="GO:0043531">
    <property type="term" value="F:ADP binding"/>
    <property type="evidence" value="ECO:0007669"/>
    <property type="project" value="InterPro"/>
</dbReference>
<dbReference type="AlphaFoldDB" id="A0A7N0T7P1"/>
<dbReference type="Pfam" id="PF00931">
    <property type="entry name" value="NB-ARC"/>
    <property type="match status" value="1"/>
</dbReference>
<evidence type="ECO:0000256" key="1">
    <source>
        <dbReference type="ARBA" id="ARBA00022737"/>
    </source>
</evidence>
<dbReference type="Proteomes" id="UP000594263">
    <property type="component" value="Unplaced"/>
</dbReference>